<gene>
    <name evidence="2" type="ORF">MMAB1_2038</name>
</gene>
<dbReference type="InterPro" id="IPR002931">
    <property type="entry name" value="Transglutaminase-like"/>
</dbReference>
<dbReference type="SMART" id="SM00460">
    <property type="entry name" value="TGc"/>
    <property type="match status" value="1"/>
</dbReference>
<dbReference type="RefSeq" id="WP_062264124.1">
    <property type="nucleotide sequence ID" value="NZ_LT158599.1"/>
</dbReference>
<protein>
    <submittedName>
        <fullName evidence="2">Transglutaminase domain-containing protein</fullName>
    </submittedName>
</protein>
<name>A0A0X3BMP2_9EURY</name>
<dbReference type="EMBL" id="LT158599">
    <property type="protein sequence ID" value="CVK33251.1"/>
    <property type="molecule type" value="Genomic_DNA"/>
</dbReference>
<sequence>MNHRSTAALLVISALLLLFAAGCIATPQDTKTLDASGPSPADEAYARGLAEYGAANYRIAEERFAEAYALYTGVGDAAKALTARNAIFRANRTYMEYPFDRAAAEAALRERIPGITDAAIAEWLDTRAQTIASENETLYFYDVTGNYLYAHPDEMQKQNERNLDFDYIARYAWSENRSGGSGPYVNPVRYAGVERLEIPHEAFPSSGILKIWFPLPVETDAQRNVTVTNLSAPDFIVAGPFTTGDIGYVYYEVPAEAVNGDLVITADIAFTSYEQIFEDIDPALVGEYDTSDPEYLLYTRSERNIEITDAVREKAREIVGNETNPHLQAQMIYYHIIETYPYSHVPHASLDAREPKVAESTYMFKTGHGDCGTQSLLFSAFCRSLGIPARALGGYQMIIAETPGGHFWSEYYLPGYGWVPNDVTVAEAADWVVLPGEKRTAFKDYYAANLDPARLVIQKNVDAPMDPALPDDAVFFRVVRQVPAVVSDTADYDLDLFCMGCFGISLTTADQ</sequence>
<dbReference type="InterPro" id="IPR038765">
    <property type="entry name" value="Papain-like_cys_pep_sf"/>
</dbReference>
<dbReference type="Pfam" id="PF01841">
    <property type="entry name" value="Transglut_core"/>
    <property type="match status" value="1"/>
</dbReference>
<evidence type="ECO:0000313" key="3">
    <source>
        <dbReference type="Proteomes" id="UP000069850"/>
    </source>
</evidence>
<dbReference type="PROSITE" id="PS51257">
    <property type="entry name" value="PROKAR_LIPOPROTEIN"/>
    <property type="match status" value="1"/>
</dbReference>
<proteinExistence type="predicted"/>
<dbReference type="PANTHER" id="PTHR38339:SF1">
    <property type="entry name" value="TRANSGLUTAMINASE-LIKE DOMAIN-CONTAINING PROTEIN"/>
    <property type="match status" value="1"/>
</dbReference>
<dbReference type="OrthoDB" id="18481at2157"/>
<dbReference type="Proteomes" id="UP000069850">
    <property type="component" value="Chromosome 1"/>
</dbReference>
<reference evidence="2 3" key="1">
    <citation type="submission" date="2016-01" db="EMBL/GenBank/DDBJ databases">
        <authorList>
            <person name="Manzoor S."/>
        </authorList>
    </citation>
    <scope>NUCLEOTIDE SEQUENCE [LARGE SCALE GENOMIC DNA]</scope>
    <source>
        <strain evidence="2">Methanoculleus sp MAB1</strain>
    </source>
</reference>
<organism evidence="2 3">
    <name type="scientific">Methanoculleus bourgensis</name>
    <dbReference type="NCBI Taxonomy" id="83986"/>
    <lineage>
        <taxon>Archaea</taxon>
        <taxon>Methanobacteriati</taxon>
        <taxon>Methanobacteriota</taxon>
        <taxon>Stenosarchaea group</taxon>
        <taxon>Methanomicrobia</taxon>
        <taxon>Methanomicrobiales</taxon>
        <taxon>Methanomicrobiaceae</taxon>
        <taxon>Methanoculleus</taxon>
    </lineage>
</organism>
<feature type="domain" description="Transglutaminase-like" evidence="1">
    <location>
        <begin position="363"/>
        <end position="425"/>
    </location>
</feature>
<dbReference type="AlphaFoldDB" id="A0A0X3BMP2"/>
<dbReference type="SUPFAM" id="SSF54001">
    <property type="entry name" value="Cysteine proteinases"/>
    <property type="match status" value="1"/>
</dbReference>
<evidence type="ECO:0000259" key="1">
    <source>
        <dbReference type="SMART" id="SM00460"/>
    </source>
</evidence>
<dbReference type="PANTHER" id="PTHR38339">
    <property type="entry name" value="TRANSGLUTAMINASE DOMAIN PROTEIN"/>
    <property type="match status" value="1"/>
</dbReference>
<accession>A0A0X3BMP2</accession>
<dbReference type="Gene3D" id="3.10.620.30">
    <property type="match status" value="1"/>
</dbReference>
<evidence type="ECO:0000313" key="2">
    <source>
        <dbReference type="EMBL" id="CVK33251.1"/>
    </source>
</evidence>
<dbReference type="KEGG" id="mema:MMAB1_2038"/>
<dbReference type="GeneID" id="27137768"/>